<dbReference type="Proteomes" id="UP000323866">
    <property type="component" value="Unassembled WGS sequence"/>
</dbReference>
<keyword evidence="4" id="KW-1185">Reference proteome</keyword>
<dbReference type="EMBL" id="VKKZ01000020">
    <property type="protein sequence ID" value="KAA6434716.1"/>
    <property type="molecule type" value="Genomic_DNA"/>
</dbReference>
<name>A0A5M8QIW1_9BACT</name>
<reference evidence="2 4" key="3">
    <citation type="submission" date="2024-08" db="EMBL/GenBank/DDBJ databases">
        <authorList>
            <person name="Wei W."/>
        </authorList>
    </citation>
    <scope>NUCLEOTIDE SEQUENCE [LARGE SCALE GENOMIC DNA]</scope>
    <source>
        <strain evidence="2 4">XU2</strain>
    </source>
</reference>
<gene>
    <name evidence="2" type="ORF">ACD591_05035</name>
    <name evidence="1" type="ORF">FOE74_11095</name>
</gene>
<organism evidence="1 3">
    <name type="scientific">Rufibacter glacialis</name>
    <dbReference type="NCBI Taxonomy" id="1259555"/>
    <lineage>
        <taxon>Bacteria</taxon>
        <taxon>Pseudomonadati</taxon>
        <taxon>Bacteroidota</taxon>
        <taxon>Cytophagia</taxon>
        <taxon>Cytophagales</taxon>
        <taxon>Hymenobacteraceae</taxon>
        <taxon>Rufibacter</taxon>
    </lineage>
</organism>
<dbReference type="AlphaFoldDB" id="A0A5M8QIW1"/>
<dbReference type="OrthoDB" id="6629404at2"/>
<reference evidence="1 3" key="1">
    <citation type="submission" date="2019-07" db="EMBL/GenBank/DDBJ databases">
        <authorList>
            <person name="Qu J.-H."/>
        </authorList>
    </citation>
    <scope>NUCLEOTIDE SEQUENCE [LARGE SCALE GENOMIC DNA]</scope>
    <source>
        <strain evidence="1 3">MDT1-10-3</strain>
    </source>
</reference>
<evidence type="ECO:0000313" key="3">
    <source>
        <dbReference type="Proteomes" id="UP000323866"/>
    </source>
</evidence>
<dbReference type="RefSeq" id="WP_149098658.1">
    <property type="nucleotide sequence ID" value="NZ_BMMG01000003.1"/>
</dbReference>
<evidence type="ECO:0000313" key="1">
    <source>
        <dbReference type="EMBL" id="KAA6434716.1"/>
    </source>
</evidence>
<proteinExistence type="predicted"/>
<sequence length="131" mass="14349">MSQILREVLLCKRIYLLSIICKIIYYMGGGGRPPRGAGKVSEMSCENLVIHTQLSSPKAAVLINVNKDDILELSLSSPTGPCLVFHREQEVGAIINADLKKIIDCMNQGHDYIAIVRSVEGGKCSLKIKHA</sequence>
<comment type="caution">
    <text evidence="1">The sequence shown here is derived from an EMBL/GenBank/DDBJ whole genome shotgun (WGS) entry which is preliminary data.</text>
</comment>
<evidence type="ECO:0000313" key="4">
    <source>
        <dbReference type="Proteomes" id="UP001570846"/>
    </source>
</evidence>
<protein>
    <submittedName>
        <fullName evidence="1">Uncharacterized protein</fullName>
    </submittedName>
</protein>
<reference evidence="1 3" key="2">
    <citation type="submission" date="2019-09" db="EMBL/GenBank/DDBJ databases">
        <title>A bacterium isolated from glacier soil.</title>
        <authorList>
            <person name="Liu Q."/>
        </authorList>
    </citation>
    <scope>NUCLEOTIDE SEQUENCE [LARGE SCALE GENOMIC DNA]</scope>
    <source>
        <strain evidence="1 3">MDT1-10-3</strain>
    </source>
</reference>
<dbReference type="Proteomes" id="UP001570846">
    <property type="component" value="Unassembled WGS sequence"/>
</dbReference>
<accession>A0A5M8QIW1</accession>
<dbReference type="EMBL" id="JBGOGF010000002">
    <property type="protein sequence ID" value="MFA1770647.1"/>
    <property type="molecule type" value="Genomic_DNA"/>
</dbReference>
<evidence type="ECO:0000313" key="2">
    <source>
        <dbReference type="EMBL" id="MFA1770647.1"/>
    </source>
</evidence>